<protein>
    <submittedName>
        <fullName evidence="1">Uncharacterized protein</fullName>
    </submittedName>
</protein>
<proteinExistence type="predicted"/>
<dbReference type="Proteomes" id="UP000249417">
    <property type="component" value="Unassembled WGS sequence"/>
</dbReference>
<evidence type="ECO:0000313" key="2">
    <source>
        <dbReference type="Proteomes" id="UP000249417"/>
    </source>
</evidence>
<accession>A0A2W5N007</accession>
<dbReference type="AlphaFoldDB" id="A0A2W5N007"/>
<sequence length="118" mass="13035">MKIDIPNEQIAKNIIKGFFKELSVSGRADELLEMLGDAAYPIFAKVSMETMQCKGAINSAIAERFFRVAKEGIDAVGEDSPYADQFKNVVVENEFTLNEDDLGMAQLAAACQKLDIRL</sequence>
<organism evidence="1 2">
    <name type="scientific">Micavibrio aeruginosavorus</name>
    <dbReference type="NCBI Taxonomy" id="349221"/>
    <lineage>
        <taxon>Bacteria</taxon>
        <taxon>Pseudomonadati</taxon>
        <taxon>Bdellovibrionota</taxon>
        <taxon>Bdellovibrionia</taxon>
        <taxon>Bdellovibrionales</taxon>
        <taxon>Pseudobdellovibrionaceae</taxon>
        <taxon>Micavibrio</taxon>
    </lineage>
</organism>
<dbReference type="EMBL" id="QFQB01000027">
    <property type="protein sequence ID" value="PZQ46404.1"/>
    <property type="molecule type" value="Genomic_DNA"/>
</dbReference>
<evidence type="ECO:0000313" key="1">
    <source>
        <dbReference type="EMBL" id="PZQ46404.1"/>
    </source>
</evidence>
<reference evidence="1 2" key="1">
    <citation type="submission" date="2017-08" db="EMBL/GenBank/DDBJ databases">
        <title>Infants hospitalized years apart are colonized by the same room-sourced microbial strains.</title>
        <authorList>
            <person name="Brooks B."/>
            <person name="Olm M.R."/>
            <person name="Firek B.A."/>
            <person name="Baker R."/>
            <person name="Thomas B.C."/>
            <person name="Morowitz M.J."/>
            <person name="Banfield J.F."/>
        </authorList>
    </citation>
    <scope>NUCLEOTIDE SEQUENCE [LARGE SCALE GENOMIC DNA]</scope>
    <source>
        <strain evidence="1">S2_005_002_R2_29</strain>
    </source>
</reference>
<comment type="caution">
    <text evidence="1">The sequence shown here is derived from an EMBL/GenBank/DDBJ whole genome shotgun (WGS) entry which is preliminary data.</text>
</comment>
<gene>
    <name evidence="1" type="ORF">DI551_05180</name>
</gene>
<name>A0A2W5N007_9BACT</name>